<evidence type="ECO:0000313" key="2">
    <source>
        <dbReference type="Proteomes" id="UP001286313"/>
    </source>
</evidence>
<dbReference type="EMBL" id="JAWQEG010000003">
    <property type="protein sequence ID" value="KAK3896271.1"/>
    <property type="molecule type" value="Genomic_DNA"/>
</dbReference>
<organism evidence="1 2">
    <name type="scientific">Petrolisthes cinctipes</name>
    <name type="common">Flat porcelain crab</name>
    <dbReference type="NCBI Taxonomy" id="88211"/>
    <lineage>
        <taxon>Eukaryota</taxon>
        <taxon>Metazoa</taxon>
        <taxon>Ecdysozoa</taxon>
        <taxon>Arthropoda</taxon>
        <taxon>Crustacea</taxon>
        <taxon>Multicrustacea</taxon>
        <taxon>Malacostraca</taxon>
        <taxon>Eumalacostraca</taxon>
        <taxon>Eucarida</taxon>
        <taxon>Decapoda</taxon>
        <taxon>Pleocyemata</taxon>
        <taxon>Anomura</taxon>
        <taxon>Galatheoidea</taxon>
        <taxon>Porcellanidae</taxon>
        <taxon>Petrolisthes</taxon>
    </lineage>
</organism>
<sequence length="96" mass="10103">MPQAVAALATTPTPQAVAALATTPASQAHAAIAVSAWPQVAAAQRRHHHCLATTCTRQQRCYAPCALAPPRPPLPRLSNTNTLLLHTPALTPLPQY</sequence>
<accession>A0AAE1L4R2</accession>
<protein>
    <submittedName>
        <fullName evidence="1">Uncharacterized protein</fullName>
    </submittedName>
</protein>
<gene>
    <name evidence="1" type="ORF">Pcinc_000015</name>
</gene>
<name>A0AAE1L4R2_PETCI</name>
<evidence type="ECO:0000313" key="1">
    <source>
        <dbReference type="EMBL" id="KAK3896271.1"/>
    </source>
</evidence>
<dbReference type="AlphaFoldDB" id="A0AAE1L4R2"/>
<dbReference type="Proteomes" id="UP001286313">
    <property type="component" value="Unassembled WGS sequence"/>
</dbReference>
<reference evidence="1" key="1">
    <citation type="submission" date="2023-10" db="EMBL/GenBank/DDBJ databases">
        <title>Genome assemblies of two species of porcelain crab, Petrolisthes cinctipes and Petrolisthes manimaculis (Anomura: Porcellanidae).</title>
        <authorList>
            <person name="Angst P."/>
        </authorList>
    </citation>
    <scope>NUCLEOTIDE SEQUENCE</scope>
    <source>
        <strain evidence="1">PB745_01</strain>
        <tissue evidence="1">Gill</tissue>
    </source>
</reference>
<keyword evidence="2" id="KW-1185">Reference proteome</keyword>
<proteinExistence type="predicted"/>
<comment type="caution">
    <text evidence="1">The sequence shown here is derived from an EMBL/GenBank/DDBJ whole genome shotgun (WGS) entry which is preliminary data.</text>
</comment>